<dbReference type="PANTHER" id="PTHR33332">
    <property type="entry name" value="REVERSE TRANSCRIPTASE DOMAIN-CONTAINING PROTEIN"/>
    <property type="match status" value="1"/>
</dbReference>
<dbReference type="Gene3D" id="3.60.10.10">
    <property type="entry name" value="Endonuclease/exonuclease/phosphatase"/>
    <property type="match status" value="1"/>
</dbReference>
<accession>A0A4W6DA74</accession>
<dbReference type="Proteomes" id="UP000314980">
    <property type="component" value="Unassembled WGS sequence"/>
</dbReference>
<dbReference type="GO" id="GO:0003824">
    <property type="term" value="F:catalytic activity"/>
    <property type="evidence" value="ECO:0007669"/>
    <property type="project" value="InterPro"/>
</dbReference>
<organism evidence="2 3">
    <name type="scientific">Lates calcarifer</name>
    <name type="common">Barramundi</name>
    <name type="synonym">Holocentrus calcarifer</name>
    <dbReference type="NCBI Taxonomy" id="8187"/>
    <lineage>
        <taxon>Eukaryota</taxon>
        <taxon>Metazoa</taxon>
        <taxon>Chordata</taxon>
        <taxon>Craniata</taxon>
        <taxon>Vertebrata</taxon>
        <taxon>Euteleostomi</taxon>
        <taxon>Actinopterygii</taxon>
        <taxon>Neopterygii</taxon>
        <taxon>Teleostei</taxon>
        <taxon>Neoteleostei</taxon>
        <taxon>Acanthomorphata</taxon>
        <taxon>Carangaria</taxon>
        <taxon>Carangaria incertae sedis</taxon>
        <taxon>Centropomidae</taxon>
        <taxon>Lates</taxon>
    </lineage>
</organism>
<dbReference type="STRING" id="8187.ENSLCAP00010021766"/>
<dbReference type="InterPro" id="IPR000477">
    <property type="entry name" value="RT_dom"/>
</dbReference>
<dbReference type="Pfam" id="PF00078">
    <property type="entry name" value="RVT_1"/>
    <property type="match status" value="1"/>
</dbReference>
<reference evidence="3" key="1">
    <citation type="submission" date="2015-09" db="EMBL/GenBank/DDBJ databases">
        <authorList>
            <person name="Sai Rama Sridatta P."/>
        </authorList>
    </citation>
    <scope>NUCLEOTIDE SEQUENCE [LARGE SCALE GENOMIC DNA]</scope>
</reference>
<dbReference type="PROSITE" id="PS50878">
    <property type="entry name" value="RT_POL"/>
    <property type="match status" value="1"/>
</dbReference>
<dbReference type="SUPFAM" id="SSF56672">
    <property type="entry name" value="DNA/RNA polymerases"/>
    <property type="match status" value="1"/>
</dbReference>
<keyword evidence="3" id="KW-1185">Reference proteome</keyword>
<dbReference type="Ensembl" id="ENSLCAT00010022238.1">
    <property type="protein sequence ID" value="ENSLCAP00010021766.1"/>
    <property type="gene ID" value="ENSLCAG00010010256.1"/>
</dbReference>
<evidence type="ECO:0000313" key="2">
    <source>
        <dbReference type="Ensembl" id="ENSLCAP00010021766.1"/>
    </source>
</evidence>
<dbReference type="CDD" id="cd01650">
    <property type="entry name" value="RT_nLTR_like"/>
    <property type="match status" value="1"/>
</dbReference>
<protein>
    <recommendedName>
        <fullName evidence="1">Reverse transcriptase domain-containing protein</fullName>
    </recommendedName>
</protein>
<dbReference type="InterPro" id="IPR036691">
    <property type="entry name" value="Endo/exonu/phosph_ase_sf"/>
</dbReference>
<reference evidence="2" key="3">
    <citation type="submission" date="2025-09" db="UniProtKB">
        <authorList>
            <consortium name="Ensembl"/>
        </authorList>
    </citation>
    <scope>IDENTIFICATION</scope>
</reference>
<evidence type="ECO:0000313" key="3">
    <source>
        <dbReference type="Proteomes" id="UP000314980"/>
    </source>
</evidence>
<dbReference type="GeneTree" id="ENSGT00980000198573"/>
<feature type="domain" description="Reverse transcriptase" evidence="1">
    <location>
        <begin position="561"/>
        <end position="838"/>
    </location>
</feature>
<reference evidence="2" key="2">
    <citation type="submission" date="2025-08" db="UniProtKB">
        <authorList>
            <consortium name="Ensembl"/>
        </authorList>
    </citation>
    <scope>IDENTIFICATION</scope>
</reference>
<dbReference type="InterPro" id="IPR005135">
    <property type="entry name" value="Endo/exonuclease/phosphatase"/>
</dbReference>
<dbReference type="InParanoid" id="A0A4W6DA74"/>
<dbReference type="SUPFAM" id="SSF56219">
    <property type="entry name" value="DNase I-like"/>
    <property type="match status" value="1"/>
</dbReference>
<name>A0A4W6DA74_LATCA</name>
<sequence>MTHRRQFGVQYLAQGYFGTRTGGAGNRTTDLLIGGRLLYLLSHSRPFKLTKPKVNKRGVSHNNLIKISTSTSNVQQNKIIKCGLLNIRSLSSKAVLVNDLISDHHLDLFCLTETWLCQDEYVSLNESTPPSHINTHIPRDTGRGGGVAAIFNSTLLINPKPKLSYNSFESLVLSLSHPRWKTLKPILFVVVYRPPGPYSDFLSEFSEFLSSLVLKTDKVIIVGDFNIHVDVNNDSLSSAFSSLLDFIGFSQCVDKPTHCFSHTLDLVLAYGIDIEHVTVFPQNPILSDHFLITFDFILLDYVLSAKNILTRNISDNAVVKFKEMIPTNLGPVPHLNFTEATPSQLDHLVDSVADSLRTTLDSIVPLKMKTIKRKRQAPWFNSQTRTLKQTARRLERVWRSTKLEESHLAWQDSVKRYKKALCNARSAYYSSLIEDNKNNPRFLFSTVARLTESHSSIDSRIPITLSSNDFMNFFNDKISTIRDKINHILPSISTDLCHNTGSIESAAKPNLDSFSTIDLPQLTSIISASKPSTCLLDPIPTRLLKEALPLICSPVLDMLNLSLLTGYVLQTYKTAVIKPLLKKPTLDPDVLTNYRPISNLPFLSKILEKAVAKQLCDFLQDNSLFEVFQSGFRLYHSTETALVKVTNDLLIASDNGLVSVLVLLDLSAAFDTIDHHILLQRLEHFIGIKGTALNWFKSYLSDRLQFVHVNNNSSIHTKVRHGVPQGSVLGPILFTLYMLPLGNIIRKHSINFHCYADDTQLYLSMEPNETNHLAKLQACLRDIKIWMTSNFLLLNSDKTEIIIIGPEHIRNKLSNDVAPLDNIALAPSSTVKNLGVIFDQDMSFNLHIKQTSRTAFFHLRNISKIRHFLSQKDAEKLVHAFVTSRLDYCNSLLSGCPNKSLKTLQLIQNAAARLLTGTRKRDHISPVLASLHWLPVKSRVEFKILLLTYKALNGQAPSYLKDLIVPYNPTRTLRSQNAGLLVVPRVSKSRMGGRAFSYQAPLLWNLLPVSVREADTLCTFKSRLKTFLFDKAYS</sequence>
<evidence type="ECO:0000259" key="1">
    <source>
        <dbReference type="PROSITE" id="PS50878"/>
    </source>
</evidence>
<dbReference type="InterPro" id="IPR043502">
    <property type="entry name" value="DNA/RNA_pol_sf"/>
</dbReference>
<dbReference type="Pfam" id="PF03372">
    <property type="entry name" value="Exo_endo_phos"/>
    <property type="match status" value="1"/>
</dbReference>
<proteinExistence type="predicted"/>
<dbReference type="AlphaFoldDB" id="A0A4W6DA74"/>